<evidence type="ECO:0000313" key="3">
    <source>
        <dbReference type="Proteomes" id="UP000193411"/>
    </source>
</evidence>
<feature type="transmembrane region" description="Helical" evidence="1">
    <location>
        <begin position="102"/>
        <end position="126"/>
    </location>
</feature>
<dbReference type="AlphaFoldDB" id="A0A1Y2HGZ9"/>
<accession>A0A1Y2HGZ9</accession>
<reference evidence="2 3" key="1">
    <citation type="submission" date="2016-07" db="EMBL/GenBank/DDBJ databases">
        <title>Pervasive Adenine N6-methylation of Active Genes in Fungi.</title>
        <authorList>
            <consortium name="DOE Joint Genome Institute"/>
            <person name="Mondo S.J."/>
            <person name="Dannebaum R.O."/>
            <person name="Kuo R.C."/>
            <person name="Labutti K."/>
            <person name="Haridas S."/>
            <person name="Kuo A."/>
            <person name="Salamov A."/>
            <person name="Ahrendt S.R."/>
            <person name="Lipzen A."/>
            <person name="Sullivan W."/>
            <person name="Andreopoulos W.B."/>
            <person name="Clum A."/>
            <person name="Lindquist E."/>
            <person name="Daum C."/>
            <person name="Ramamoorthy G.K."/>
            <person name="Gryganskyi A."/>
            <person name="Culley D."/>
            <person name="Magnuson J.K."/>
            <person name="James T.Y."/>
            <person name="O'Malley M.A."/>
            <person name="Stajich J.E."/>
            <person name="Spatafora J.W."/>
            <person name="Visel A."/>
            <person name="Grigoriev I.V."/>
        </authorList>
    </citation>
    <scope>NUCLEOTIDE SEQUENCE [LARGE SCALE GENOMIC DNA]</scope>
    <source>
        <strain evidence="2 3">PL171</strain>
    </source>
</reference>
<proteinExistence type="predicted"/>
<keyword evidence="1" id="KW-0472">Membrane</keyword>
<keyword evidence="1" id="KW-0812">Transmembrane</keyword>
<dbReference type="Proteomes" id="UP000193411">
    <property type="component" value="Unassembled WGS sequence"/>
</dbReference>
<evidence type="ECO:0000313" key="2">
    <source>
        <dbReference type="EMBL" id="ORZ32342.1"/>
    </source>
</evidence>
<keyword evidence="1" id="KW-1133">Transmembrane helix</keyword>
<comment type="caution">
    <text evidence="2">The sequence shown here is derived from an EMBL/GenBank/DDBJ whole genome shotgun (WGS) entry which is preliminary data.</text>
</comment>
<gene>
    <name evidence="2" type="ORF">BCR44DRAFT_1241837</name>
</gene>
<keyword evidence="3" id="KW-1185">Reference proteome</keyword>
<feature type="transmembrane region" description="Helical" evidence="1">
    <location>
        <begin position="65"/>
        <end position="82"/>
    </location>
</feature>
<protein>
    <submittedName>
        <fullName evidence="2">Uncharacterized protein</fullName>
    </submittedName>
</protein>
<name>A0A1Y2HGZ9_9FUNG</name>
<evidence type="ECO:0000256" key="1">
    <source>
        <dbReference type="SAM" id="Phobius"/>
    </source>
</evidence>
<organism evidence="2 3">
    <name type="scientific">Catenaria anguillulae PL171</name>
    <dbReference type="NCBI Taxonomy" id="765915"/>
    <lineage>
        <taxon>Eukaryota</taxon>
        <taxon>Fungi</taxon>
        <taxon>Fungi incertae sedis</taxon>
        <taxon>Blastocladiomycota</taxon>
        <taxon>Blastocladiomycetes</taxon>
        <taxon>Blastocladiales</taxon>
        <taxon>Catenariaceae</taxon>
        <taxon>Catenaria</taxon>
    </lineage>
</organism>
<dbReference type="EMBL" id="MCFL01000048">
    <property type="protein sequence ID" value="ORZ32342.1"/>
    <property type="molecule type" value="Genomic_DNA"/>
</dbReference>
<sequence length="192" mass="21369">MPPAAPTTSSLRLPWEVQRISTPRRICIHVFCRTGNHHPRHLLSMRVVVVADDAWRKKFLRASKITCFLVWACHAAGAFQSASEVKHLPIRAQFNERLYALWSTVVICFLPLLGLAGSIQSIRVAVRNVHDKQLQRQQQQSVVSGVGSRLSQQVSRAAASLQKVVVPPKRPAASPCLRIHPQRLPKGEVSGI</sequence>